<dbReference type="EMBL" id="LT607411">
    <property type="protein sequence ID" value="SCF18164.1"/>
    <property type="molecule type" value="Genomic_DNA"/>
</dbReference>
<accession>A0A1C4YBT5</accession>
<protein>
    <submittedName>
        <fullName evidence="1">Uncharacterized protein</fullName>
    </submittedName>
</protein>
<dbReference type="Proteomes" id="UP000198242">
    <property type="component" value="Chromosome I"/>
</dbReference>
<keyword evidence="2" id="KW-1185">Reference proteome</keyword>
<organism evidence="1 2">
    <name type="scientific">Micromonospora viridifaciens</name>
    <dbReference type="NCBI Taxonomy" id="1881"/>
    <lineage>
        <taxon>Bacteria</taxon>
        <taxon>Bacillati</taxon>
        <taxon>Actinomycetota</taxon>
        <taxon>Actinomycetes</taxon>
        <taxon>Micromonosporales</taxon>
        <taxon>Micromonosporaceae</taxon>
        <taxon>Micromonospora</taxon>
    </lineage>
</organism>
<dbReference type="OrthoDB" id="9835039at2"/>
<gene>
    <name evidence="1" type="ORF">GA0074695_4079</name>
</gene>
<evidence type="ECO:0000313" key="2">
    <source>
        <dbReference type="Proteomes" id="UP000198242"/>
    </source>
</evidence>
<evidence type="ECO:0000313" key="1">
    <source>
        <dbReference type="EMBL" id="SCF18164.1"/>
    </source>
</evidence>
<proteinExistence type="predicted"/>
<reference evidence="2" key="1">
    <citation type="submission" date="2016-06" db="EMBL/GenBank/DDBJ databases">
        <authorList>
            <person name="Varghese N."/>
            <person name="Submissions Spin"/>
        </authorList>
    </citation>
    <scope>NUCLEOTIDE SEQUENCE [LARGE SCALE GENOMIC DNA]</scope>
    <source>
        <strain evidence="2">DSM 43909</strain>
    </source>
</reference>
<sequence length="1078" mass="116845">MTQTLSEPGVREAVLASVGTRRPEQVAVNQPSNTRVPHHVLLTELYEAVDELVPYALELRPVRGRLYAWANPPADAPAPSTTTMARRVRGVELAWVMVVTLGPALRQLADLVQPGRYLPPFESELCGLLKQARRAYCAAIAAALDAAPAHRIEAQQNEGDRLMNAFSTRMPLLYLHDSKGLESTIRQLAYQVADLVALRAERKSDALPKRAADAETGVSMTDPGQDWFLRKRLMTDLQSVRDYPFRDYMQPYLRFSQRLSAISLAVQILSVREQLSWLADQPLLPSNAADRADGYVVELATALTHVEQSILLHKQSKYVEAADAERLARAVLATVTGRPQYQEDLKELTDTVELHQTAKAVAAAVAIGVATAITAGAVGAAAGVALAAVVDTTTVFGSLVVSAGVVTTRLMWETLVARSGSELLLGPQSITGTSFQEDLAWQALQTAVVRVVLFGSGDIFKAIARSGDRAEHAARLAVEQITTFGFGEAQHLIKTGELRGLRNSVVAAVTQAATTSTIMVGGLLATRFIDRLGDARGGLSADGERRLQELEAERAQVAQDFAAVRDGTATPEQFRAWAGRAADAWNGLVKLVDEMAAGAERDAAQLRLAAAKGEIELRLAEAGISATLTWPDAVPTFEGLLPGLVAYSEDGRAVLDAAYPPATRKPTETPDAVLVQGTGGRRLLLLPEGDLPARPAPPERLAHVPEMGQHPGPPPEPVVLPGAATVGLDLLRAAYNPDKVAGMLAQAAKGREAFLSLLAHPDLGTVGKIRARTTSLLGLASHPASIAFGRRWGPLLVLRLRGLGTAGLDDLLLRAEALLEQTPEADRPALIDRLIKRTGNALRRELELIPPLRRPRRTINLDNLGIDRNHPSWHALAAEVARHHPGLTPEQHAAMTDCRQIIEVAESGAFDRYGPPTRLSIIDAFERLMVKGQIRRPELTIVANRLRGRLAEHLFLGPLPIQQQTMWFLGARTNVWLTGRSDLDGHWTTGDVVGFLELKSDNIHLQTATEQQETAQKYLQHALGDFENIPADAHYHLWFIRDPGADARQRMLSILMPSGGKIAGVHFGPQPPVPVPQR</sequence>
<name>A0A1C4YBT5_MICVI</name>
<dbReference type="AlphaFoldDB" id="A0A1C4YBT5"/>
<dbReference type="RefSeq" id="WP_089007664.1">
    <property type="nucleotide sequence ID" value="NZ_LT607411.1"/>
</dbReference>